<dbReference type="Proteomes" id="UP000606786">
    <property type="component" value="Unassembled WGS sequence"/>
</dbReference>
<protein>
    <submittedName>
        <fullName evidence="2">(Mediterranean fruit fly) hypothetical protein</fullName>
    </submittedName>
</protein>
<accession>A0A811UK91</accession>
<dbReference type="EMBL" id="CAJHJT010000012">
    <property type="protein sequence ID" value="CAD6999449.1"/>
    <property type="molecule type" value="Genomic_DNA"/>
</dbReference>
<organism evidence="2 3">
    <name type="scientific">Ceratitis capitata</name>
    <name type="common">Mediterranean fruit fly</name>
    <name type="synonym">Tephritis capitata</name>
    <dbReference type="NCBI Taxonomy" id="7213"/>
    <lineage>
        <taxon>Eukaryota</taxon>
        <taxon>Metazoa</taxon>
        <taxon>Ecdysozoa</taxon>
        <taxon>Arthropoda</taxon>
        <taxon>Hexapoda</taxon>
        <taxon>Insecta</taxon>
        <taxon>Pterygota</taxon>
        <taxon>Neoptera</taxon>
        <taxon>Endopterygota</taxon>
        <taxon>Diptera</taxon>
        <taxon>Brachycera</taxon>
        <taxon>Muscomorpha</taxon>
        <taxon>Tephritoidea</taxon>
        <taxon>Tephritidae</taxon>
        <taxon>Ceratitis</taxon>
        <taxon>Ceratitis</taxon>
    </lineage>
</organism>
<evidence type="ECO:0000256" key="1">
    <source>
        <dbReference type="SAM" id="Phobius"/>
    </source>
</evidence>
<gene>
    <name evidence="2" type="ORF">CCAP1982_LOCUS7973</name>
</gene>
<keyword evidence="1" id="KW-0812">Transmembrane</keyword>
<sequence length="168" mass="19844">MVSANENNEINFIWKRRRTYAQIAVFIRTYIHIIQTRTVQVLLFLQLRLHIHMYTTTCIVFVTHIVIVFIFQNFSWCCCCYCCCHDIKCFTEGDNFLSLGNIQYTYVFLRKCPPVSAIRIPIPTTTIIIATTTAMEDKSLEYMYICVCARICLCEDTFMKEWIKKQSK</sequence>
<comment type="caution">
    <text evidence="2">The sequence shown here is derived from an EMBL/GenBank/DDBJ whole genome shotgun (WGS) entry which is preliminary data.</text>
</comment>
<keyword evidence="3" id="KW-1185">Reference proteome</keyword>
<evidence type="ECO:0000313" key="2">
    <source>
        <dbReference type="EMBL" id="CAD6999449.1"/>
    </source>
</evidence>
<proteinExistence type="predicted"/>
<dbReference type="AlphaFoldDB" id="A0A811UK91"/>
<evidence type="ECO:0000313" key="3">
    <source>
        <dbReference type="Proteomes" id="UP000606786"/>
    </source>
</evidence>
<reference evidence="2" key="1">
    <citation type="submission" date="2020-11" db="EMBL/GenBank/DDBJ databases">
        <authorList>
            <person name="Whitehead M."/>
        </authorList>
    </citation>
    <scope>NUCLEOTIDE SEQUENCE</scope>
    <source>
        <strain evidence="2">EGII</strain>
    </source>
</reference>
<name>A0A811UK91_CERCA</name>
<feature type="transmembrane region" description="Helical" evidence="1">
    <location>
        <begin position="57"/>
        <end position="76"/>
    </location>
</feature>
<keyword evidence="1" id="KW-1133">Transmembrane helix</keyword>
<feature type="transmembrane region" description="Helical" evidence="1">
    <location>
        <begin position="20"/>
        <end position="45"/>
    </location>
</feature>
<keyword evidence="1" id="KW-0472">Membrane</keyword>